<sequence>MSFAEKLQGLRKSKGISQEQLAELLDVSRQSISKWESGQNYPEIDKLIKLSDLFDITLDDLVRDKVSDSKNEETENDDYSEEDKEDSEIGFIVGCFILGVAIGVITENAIWGSAGGLLGFGLSYLFRAVKDMMIKER</sequence>
<accession>A0A7D6ZFP0</accession>
<keyword evidence="3" id="KW-0472">Membrane</keyword>
<dbReference type="PANTHER" id="PTHR46558:SF13">
    <property type="entry name" value="HTH-TYPE TRANSCRIPTIONAL REGULATOR IMMR"/>
    <property type="match status" value="1"/>
</dbReference>
<reference evidence="5 6" key="1">
    <citation type="submission" date="2020-07" db="EMBL/GenBank/DDBJ databases">
        <title>Electron transfer.</title>
        <authorList>
            <person name="Huang L."/>
            <person name="Liu X."/>
            <person name="Zhou S."/>
        </authorList>
    </citation>
    <scope>NUCLEOTIDE SEQUENCE [LARGE SCALE GENOMIC DNA]</scope>
    <source>
        <strain evidence="5 6">Lx1</strain>
    </source>
</reference>
<dbReference type="InterPro" id="IPR010982">
    <property type="entry name" value="Lambda_DNA-bd_dom_sf"/>
</dbReference>
<dbReference type="PANTHER" id="PTHR46558">
    <property type="entry name" value="TRACRIPTIONAL REGULATORY PROTEIN-RELATED-RELATED"/>
    <property type="match status" value="1"/>
</dbReference>
<feature type="transmembrane region" description="Helical" evidence="3">
    <location>
        <begin position="111"/>
        <end position="129"/>
    </location>
</feature>
<dbReference type="PROSITE" id="PS50943">
    <property type="entry name" value="HTH_CROC1"/>
    <property type="match status" value="1"/>
</dbReference>
<evidence type="ECO:0000313" key="5">
    <source>
        <dbReference type="EMBL" id="QLY78539.1"/>
    </source>
</evidence>
<organism evidence="5 6">
    <name type="scientific">Clostridium intestinale</name>
    <dbReference type="NCBI Taxonomy" id="36845"/>
    <lineage>
        <taxon>Bacteria</taxon>
        <taxon>Bacillati</taxon>
        <taxon>Bacillota</taxon>
        <taxon>Clostridia</taxon>
        <taxon>Eubacteriales</taxon>
        <taxon>Clostridiaceae</taxon>
        <taxon>Clostridium</taxon>
    </lineage>
</organism>
<dbReference type="EMBL" id="CP059378">
    <property type="protein sequence ID" value="QLY78539.1"/>
    <property type="molecule type" value="Genomic_DNA"/>
</dbReference>
<name>A0A7D6ZFP0_9CLOT</name>
<keyword evidence="3" id="KW-1133">Transmembrane helix</keyword>
<evidence type="ECO:0000259" key="4">
    <source>
        <dbReference type="PROSITE" id="PS50943"/>
    </source>
</evidence>
<feature type="domain" description="HTH cro/C1-type" evidence="4">
    <location>
        <begin position="7"/>
        <end position="61"/>
    </location>
</feature>
<dbReference type="CDD" id="cd00093">
    <property type="entry name" value="HTH_XRE"/>
    <property type="match status" value="1"/>
</dbReference>
<feature type="transmembrane region" description="Helical" evidence="3">
    <location>
        <begin position="89"/>
        <end position="105"/>
    </location>
</feature>
<gene>
    <name evidence="5" type="ORF">HZF06_15785</name>
</gene>
<feature type="compositionally biased region" description="Acidic residues" evidence="2">
    <location>
        <begin position="74"/>
        <end position="86"/>
    </location>
</feature>
<keyword evidence="3" id="KW-0812">Transmembrane</keyword>
<dbReference type="InterPro" id="IPR001387">
    <property type="entry name" value="Cro/C1-type_HTH"/>
</dbReference>
<dbReference type="Pfam" id="PF01381">
    <property type="entry name" value="HTH_3"/>
    <property type="match status" value="1"/>
</dbReference>
<dbReference type="RefSeq" id="WP_021801207.1">
    <property type="nucleotide sequence ID" value="NZ_CP059378.1"/>
</dbReference>
<feature type="region of interest" description="Disordered" evidence="2">
    <location>
        <begin position="66"/>
        <end position="86"/>
    </location>
</feature>
<dbReference type="KEGG" id="cint:HZF06_15785"/>
<dbReference type="SMART" id="SM00530">
    <property type="entry name" value="HTH_XRE"/>
    <property type="match status" value="1"/>
</dbReference>
<dbReference type="SUPFAM" id="SSF47413">
    <property type="entry name" value="lambda repressor-like DNA-binding domains"/>
    <property type="match status" value="1"/>
</dbReference>
<dbReference type="Gene3D" id="1.10.260.40">
    <property type="entry name" value="lambda repressor-like DNA-binding domains"/>
    <property type="match status" value="1"/>
</dbReference>
<dbReference type="AlphaFoldDB" id="A0A7D6ZFP0"/>
<keyword evidence="1" id="KW-0238">DNA-binding</keyword>
<evidence type="ECO:0000256" key="2">
    <source>
        <dbReference type="SAM" id="MobiDB-lite"/>
    </source>
</evidence>
<evidence type="ECO:0000313" key="6">
    <source>
        <dbReference type="Proteomes" id="UP000512286"/>
    </source>
</evidence>
<evidence type="ECO:0000256" key="1">
    <source>
        <dbReference type="ARBA" id="ARBA00023125"/>
    </source>
</evidence>
<dbReference type="GO" id="GO:0003677">
    <property type="term" value="F:DNA binding"/>
    <property type="evidence" value="ECO:0007669"/>
    <property type="project" value="UniProtKB-KW"/>
</dbReference>
<protein>
    <submittedName>
        <fullName evidence="5">Helix-turn-helix transcriptional regulator</fullName>
    </submittedName>
</protein>
<evidence type="ECO:0000256" key="3">
    <source>
        <dbReference type="SAM" id="Phobius"/>
    </source>
</evidence>
<dbReference type="Proteomes" id="UP000512286">
    <property type="component" value="Chromosome"/>
</dbReference>
<proteinExistence type="predicted"/>